<dbReference type="Gene3D" id="3.30.420.40">
    <property type="match status" value="2"/>
</dbReference>
<dbReference type="Pfam" id="PF00480">
    <property type="entry name" value="ROK"/>
    <property type="match status" value="1"/>
</dbReference>
<sequence>MEPAGARDRSGRPEVANRNARDTDTNATERHPKGMTSTQPRREPLGHDPHPHNSGSLDHVIGVDLGGTKIRAGIATVAGELLAEKRTDTSSDGSDVSGQIYSLALELCDTIGITLDRVAATGVGGAGVPDTTGTTFDLAPNLTALSAIPFTERLSALLGHPVVIENDVNVSAVGELIAGLGRGHSDFVFISVGTGIGMGIIANGSLVRGAKGAAGEIGFLPFGADPLESANHVRGPLEEVTAGDAVSSRFLVSEGSVLSPEEIFARAATGDQRAVDAVDEEARWLAAGIVAVNAVLAPELIVLGGGIGTRADLLPRITSWLNRFGQPDLTIRVSELGHLAPVIGAVTIATEAAAAAQKGTSR</sequence>
<dbReference type="Proteomes" id="UP000198867">
    <property type="component" value="Unassembled WGS sequence"/>
</dbReference>
<dbReference type="EMBL" id="FOVM01000002">
    <property type="protein sequence ID" value="SFN51226.1"/>
    <property type="molecule type" value="Genomic_DNA"/>
</dbReference>
<feature type="compositionally biased region" description="Basic and acidic residues" evidence="2">
    <location>
        <begin position="1"/>
        <end position="12"/>
    </location>
</feature>
<reference evidence="4" key="1">
    <citation type="submission" date="2016-10" db="EMBL/GenBank/DDBJ databases">
        <authorList>
            <person name="Varghese N."/>
            <person name="Submissions S."/>
        </authorList>
    </citation>
    <scope>NUCLEOTIDE SEQUENCE [LARGE SCALE GENOMIC DNA]</scope>
    <source>
        <strain evidence="4">CGMCC 1.11101</strain>
    </source>
</reference>
<dbReference type="SUPFAM" id="SSF53067">
    <property type="entry name" value="Actin-like ATPase domain"/>
    <property type="match status" value="1"/>
</dbReference>
<evidence type="ECO:0000313" key="3">
    <source>
        <dbReference type="EMBL" id="SFN51226.1"/>
    </source>
</evidence>
<protein>
    <submittedName>
        <fullName evidence="3">Sugar kinase of the NBD/HSP70 family, may contain an N-terminal HTH domain</fullName>
    </submittedName>
</protein>
<evidence type="ECO:0000256" key="2">
    <source>
        <dbReference type="SAM" id="MobiDB-lite"/>
    </source>
</evidence>
<accession>A0A1I4ZLR6</accession>
<dbReference type="InterPro" id="IPR043129">
    <property type="entry name" value="ATPase_NBD"/>
</dbReference>
<proteinExistence type="inferred from homology"/>
<dbReference type="OrthoDB" id="9810372at2"/>
<comment type="similarity">
    <text evidence="1">Belongs to the ROK (NagC/XylR) family.</text>
</comment>
<keyword evidence="3" id="KW-0808">Transferase</keyword>
<evidence type="ECO:0000313" key="4">
    <source>
        <dbReference type="Proteomes" id="UP000198867"/>
    </source>
</evidence>
<evidence type="ECO:0000256" key="1">
    <source>
        <dbReference type="ARBA" id="ARBA00006479"/>
    </source>
</evidence>
<gene>
    <name evidence="3" type="ORF">SAMN05216219_0914</name>
</gene>
<feature type="region of interest" description="Disordered" evidence="2">
    <location>
        <begin position="1"/>
        <end position="58"/>
    </location>
</feature>
<name>A0A1I4ZLR6_9MICO</name>
<dbReference type="PANTHER" id="PTHR18964">
    <property type="entry name" value="ROK (REPRESSOR, ORF, KINASE) FAMILY"/>
    <property type="match status" value="1"/>
</dbReference>
<dbReference type="AlphaFoldDB" id="A0A1I4ZLR6"/>
<dbReference type="InterPro" id="IPR000600">
    <property type="entry name" value="ROK"/>
</dbReference>
<keyword evidence="4" id="KW-1185">Reference proteome</keyword>
<organism evidence="3 4">
    <name type="scientific">Mycetocola miduiensis</name>
    <dbReference type="NCBI Taxonomy" id="995034"/>
    <lineage>
        <taxon>Bacteria</taxon>
        <taxon>Bacillati</taxon>
        <taxon>Actinomycetota</taxon>
        <taxon>Actinomycetes</taxon>
        <taxon>Micrococcales</taxon>
        <taxon>Microbacteriaceae</taxon>
        <taxon>Mycetocola</taxon>
    </lineage>
</organism>
<feature type="compositionally biased region" description="Basic and acidic residues" evidence="2">
    <location>
        <begin position="40"/>
        <end position="51"/>
    </location>
</feature>
<keyword evidence="3" id="KW-0418">Kinase</keyword>
<feature type="compositionally biased region" description="Basic and acidic residues" evidence="2">
    <location>
        <begin position="19"/>
        <end position="32"/>
    </location>
</feature>
<dbReference type="GO" id="GO:0016301">
    <property type="term" value="F:kinase activity"/>
    <property type="evidence" value="ECO:0007669"/>
    <property type="project" value="UniProtKB-KW"/>
</dbReference>
<dbReference type="STRING" id="995034.SAMN05216219_0914"/>
<dbReference type="PANTHER" id="PTHR18964:SF149">
    <property type="entry name" value="BIFUNCTIONAL UDP-N-ACETYLGLUCOSAMINE 2-EPIMERASE_N-ACETYLMANNOSAMINE KINASE"/>
    <property type="match status" value="1"/>
</dbReference>